<proteinExistence type="predicted"/>
<dbReference type="EMBL" id="PQXM01000428">
    <property type="protein sequence ID" value="TGO72665.1"/>
    <property type="molecule type" value="Genomic_DNA"/>
</dbReference>
<evidence type="ECO:0000313" key="2">
    <source>
        <dbReference type="EMBL" id="TGO72665.1"/>
    </source>
</evidence>
<reference evidence="2 3" key="1">
    <citation type="submission" date="2017-12" db="EMBL/GenBank/DDBJ databases">
        <title>Comparative genomics of Botrytis spp.</title>
        <authorList>
            <person name="Valero-Jimenez C.A."/>
            <person name="Tapia P."/>
            <person name="Veloso J."/>
            <person name="Silva-Moreno E."/>
            <person name="Staats M."/>
            <person name="Valdes J.H."/>
            <person name="Van Kan J.A.L."/>
        </authorList>
    </citation>
    <scope>NUCLEOTIDE SEQUENCE [LARGE SCALE GENOMIC DNA]</scope>
    <source>
        <strain evidence="2 3">Be9601</strain>
    </source>
</reference>
<dbReference type="AlphaFoldDB" id="A0A4Z1JG63"/>
<evidence type="ECO:0000313" key="3">
    <source>
        <dbReference type="Proteomes" id="UP000297229"/>
    </source>
</evidence>
<gene>
    <name evidence="2" type="ORF">BELL_0430g00090</name>
</gene>
<keyword evidence="3" id="KW-1185">Reference proteome</keyword>
<feature type="compositionally biased region" description="Basic residues" evidence="1">
    <location>
        <begin position="9"/>
        <end position="20"/>
    </location>
</feature>
<comment type="caution">
    <text evidence="2">The sequence shown here is derived from an EMBL/GenBank/DDBJ whole genome shotgun (WGS) entry which is preliminary data.</text>
</comment>
<accession>A0A4Z1JG63</accession>
<protein>
    <submittedName>
        <fullName evidence="2">Uncharacterized protein</fullName>
    </submittedName>
</protein>
<feature type="compositionally biased region" description="Polar residues" evidence="1">
    <location>
        <begin position="120"/>
        <end position="136"/>
    </location>
</feature>
<name>A0A4Z1JG63_9HELO</name>
<evidence type="ECO:0000256" key="1">
    <source>
        <dbReference type="SAM" id="MobiDB-lite"/>
    </source>
</evidence>
<feature type="compositionally biased region" description="Acidic residues" evidence="1">
    <location>
        <begin position="67"/>
        <end position="81"/>
    </location>
</feature>
<dbReference type="Proteomes" id="UP000297229">
    <property type="component" value="Unassembled WGS sequence"/>
</dbReference>
<organism evidence="2 3">
    <name type="scientific">Botrytis elliptica</name>
    <dbReference type="NCBI Taxonomy" id="278938"/>
    <lineage>
        <taxon>Eukaryota</taxon>
        <taxon>Fungi</taxon>
        <taxon>Dikarya</taxon>
        <taxon>Ascomycota</taxon>
        <taxon>Pezizomycotina</taxon>
        <taxon>Leotiomycetes</taxon>
        <taxon>Helotiales</taxon>
        <taxon>Sclerotiniaceae</taxon>
        <taxon>Botrytis</taxon>
    </lineage>
</organism>
<feature type="compositionally biased region" description="Polar residues" evidence="1">
    <location>
        <begin position="82"/>
        <end position="111"/>
    </location>
</feature>
<feature type="region of interest" description="Disordered" evidence="1">
    <location>
        <begin position="1"/>
        <end position="219"/>
    </location>
</feature>
<sequence length="288" mass="32451">MPSSDSIKRSFKARVKRRRQGLNESNIFGDGAPSTGGVKERTPDSSENARPFEARTSEYLSPYPYETLDDVNDDIDNDGNSEESCFTDLSSENSIARSVSNSTSPGYSTALSPRPRSWSRHSQQETTASDQFVSDSQRSHDHIRLDSDSNIPAEDLEIFGSPLERVKTKEAYPSSSSSMRDPISPQMGEDVKQSTSSSRPRNLHSEDHFAANNSTGMDTLQPLFTSQETQMPHRQQKPERMMVPKPRCLPSEHPHRQIGFYNGLFFDHTSKNLNFKEDVRDKTLERQG</sequence>
<feature type="compositionally biased region" description="Basic and acidic residues" evidence="1">
    <location>
        <begin position="137"/>
        <end position="147"/>
    </location>
</feature>